<evidence type="ECO:0000256" key="2">
    <source>
        <dbReference type="SAM" id="MobiDB-lite"/>
    </source>
</evidence>
<feature type="region of interest" description="Disordered" evidence="2">
    <location>
        <begin position="184"/>
        <end position="304"/>
    </location>
</feature>
<proteinExistence type="predicted"/>
<feature type="domain" description="RRM" evidence="3">
    <location>
        <begin position="16"/>
        <end position="101"/>
    </location>
</feature>
<dbReference type="Gene3D" id="3.30.70.330">
    <property type="match status" value="1"/>
</dbReference>
<dbReference type="InterPro" id="IPR035979">
    <property type="entry name" value="RBD_domain_sf"/>
</dbReference>
<dbReference type="InterPro" id="IPR000504">
    <property type="entry name" value="RRM_dom"/>
</dbReference>
<keyword evidence="1" id="KW-0694">RNA-binding</keyword>
<dbReference type="GO" id="GO:0003723">
    <property type="term" value="F:RNA binding"/>
    <property type="evidence" value="ECO:0007669"/>
    <property type="project" value="UniProtKB-UniRule"/>
</dbReference>
<dbReference type="InterPro" id="IPR012677">
    <property type="entry name" value="Nucleotide-bd_a/b_plait_sf"/>
</dbReference>
<dbReference type="SUPFAM" id="SSF54928">
    <property type="entry name" value="RNA-binding domain, RBD"/>
    <property type="match status" value="1"/>
</dbReference>
<protein>
    <recommendedName>
        <fullName evidence="3">RRM domain-containing protein</fullName>
    </recommendedName>
</protein>
<name>A0A7S2GI52_9STRA</name>
<evidence type="ECO:0000256" key="1">
    <source>
        <dbReference type="PROSITE-ProRule" id="PRU00176"/>
    </source>
</evidence>
<dbReference type="SMART" id="SM00360">
    <property type="entry name" value="RRM"/>
    <property type="match status" value="1"/>
</dbReference>
<evidence type="ECO:0000259" key="3">
    <source>
        <dbReference type="PROSITE" id="PS50102"/>
    </source>
</evidence>
<dbReference type="AlphaFoldDB" id="A0A7S2GI52"/>
<feature type="region of interest" description="Disordered" evidence="2">
    <location>
        <begin position="151"/>
        <end position="170"/>
    </location>
</feature>
<dbReference type="Pfam" id="PF00076">
    <property type="entry name" value="RRM_1"/>
    <property type="match status" value="1"/>
</dbReference>
<sequence>MSSQIKKGWDGYAKNPTLYVKNVPEALPKSMLEALFGSEPGFTQVRIVRHMRTMVFVDFDEMRDARSAMDKYQGFCFEGTEVAYPDDFHLARGIDIDWDKDDRNKRNNAFEDGPQEPVVPALAFQPRKEVEEAGAEQLDESIRRLRDFEKSVRGSATKGHIHSAGGEEEDSTFALIQSLRDKMEQEAGEEVPMGHDDLMPQSRQADSKANNLTSVKKTGQGDDKGTPTPKTTIVVKKRRLLRAAGKGERKGERKKKKKEGRKQQKEGGGTAATDTATAAVAVADSDRTPRTASIGLLVDYADSD</sequence>
<organism evidence="4">
    <name type="scientific">Octactis speculum</name>
    <dbReference type="NCBI Taxonomy" id="3111310"/>
    <lineage>
        <taxon>Eukaryota</taxon>
        <taxon>Sar</taxon>
        <taxon>Stramenopiles</taxon>
        <taxon>Ochrophyta</taxon>
        <taxon>Dictyochophyceae</taxon>
        <taxon>Dictyochales</taxon>
        <taxon>Dictyochaceae</taxon>
        <taxon>Octactis</taxon>
    </lineage>
</organism>
<feature type="compositionally biased region" description="Low complexity" evidence="2">
    <location>
        <begin position="271"/>
        <end position="283"/>
    </location>
</feature>
<gene>
    <name evidence="4" type="ORF">DSPE1174_LOCUS22416</name>
</gene>
<dbReference type="PROSITE" id="PS50102">
    <property type="entry name" value="RRM"/>
    <property type="match status" value="1"/>
</dbReference>
<accession>A0A7S2GI52</accession>
<feature type="compositionally biased region" description="Polar residues" evidence="2">
    <location>
        <begin position="201"/>
        <end position="217"/>
    </location>
</feature>
<reference evidence="4" key="1">
    <citation type="submission" date="2021-01" db="EMBL/GenBank/DDBJ databases">
        <authorList>
            <person name="Corre E."/>
            <person name="Pelletier E."/>
            <person name="Niang G."/>
            <person name="Scheremetjew M."/>
            <person name="Finn R."/>
            <person name="Kale V."/>
            <person name="Holt S."/>
            <person name="Cochrane G."/>
            <person name="Meng A."/>
            <person name="Brown T."/>
            <person name="Cohen L."/>
        </authorList>
    </citation>
    <scope>NUCLEOTIDE SEQUENCE</scope>
    <source>
        <strain evidence="4">CCMP1381</strain>
    </source>
</reference>
<evidence type="ECO:0000313" key="4">
    <source>
        <dbReference type="EMBL" id="CAD9454564.1"/>
    </source>
</evidence>
<dbReference type="EMBL" id="HBGS01043427">
    <property type="protein sequence ID" value="CAD9454564.1"/>
    <property type="molecule type" value="Transcribed_RNA"/>
</dbReference>